<evidence type="ECO:0000313" key="3">
    <source>
        <dbReference type="EMBL" id="HJE39627.1"/>
    </source>
</evidence>
<name>A0A921JIM6_9BACT</name>
<keyword evidence="2" id="KW-0732">Signal</keyword>
<evidence type="ECO:0008006" key="5">
    <source>
        <dbReference type="Google" id="ProtNLM"/>
    </source>
</evidence>
<feature type="chain" id="PRO_5037089479" description="Lipocalin-like domain-containing protein" evidence="2">
    <location>
        <begin position="24"/>
        <end position="181"/>
    </location>
</feature>
<dbReference type="EMBL" id="DYXT01000039">
    <property type="protein sequence ID" value="HJE39627.1"/>
    <property type="molecule type" value="Genomic_DNA"/>
</dbReference>
<feature type="region of interest" description="Disordered" evidence="1">
    <location>
        <begin position="25"/>
        <end position="45"/>
    </location>
</feature>
<protein>
    <recommendedName>
        <fullName evidence="5">Lipocalin-like domain-containing protein</fullName>
    </recommendedName>
</protein>
<sequence length="181" mass="18971">MKISKIHSLLATLFVGLASMSLASCGSDDDDEPSGPATNPAYDNPALYKGTTTINELQGDFESDGGSQTSDITYTVDFNPSQNTLTVTCNNFKVPGFDSMPAMVVQFPDIPAVYDGDNFTFAAATVNATAGGRPASEMVTITDFEGSGKVGSGATLSVQYRCAVKGSVNKTFIVRATKLQP</sequence>
<dbReference type="Proteomes" id="UP000711407">
    <property type="component" value="Unassembled WGS sequence"/>
</dbReference>
<organism evidence="3 4">
    <name type="scientific">Candidatus Amulumruptor caecigallinarius</name>
    <dbReference type="NCBI Taxonomy" id="2109911"/>
    <lineage>
        <taxon>Bacteria</taxon>
        <taxon>Pseudomonadati</taxon>
        <taxon>Bacteroidota</taxon>
        <taxon>Bacteroidia</taxon>
        <taxon>Bacteroidales</taxon>
        <taxon>Muribaculaceae</taxon>
        <taxon>Candidatus Amulumruptor</taxon>
    </lineage>
</organism>
<reference evidence="3" key="1">
    <citation type="journal article" date="2021" name="PeerJ">
        <title>Extensive microbial diversity within the chicken gut microbiome revealed by metagenomics and culture.</title>
        <authorList>
            <person name="Gilroy R."/>
            <person name="Ravi A."/>
            <person name="Getino M."/>
            <person name="Pursley I."/>
            <person name="Horton D.L."/>
            <person name="Alikhan N.F."/>
            <person name="Baker D."/>
            <person name="Gharbi K."/>
            <person name="Hall N."/>
            <person name="Watson M."/>
            <person name="Adriaenssens E.M."/>
            <person name="Foster-Nyarko E."/>
            <person name="Jarju S."/>
            <person name="Secka A."/>
            <person name="Antonio M."/>
            <person name="Oren A."/>
            <person name="Chaudhuri R.R."/>
            <person name="La Ragione R."/>
            <person name="Hildebrand F."/>
            <person name="Pallen M.J."/>
        </authorList>
    </citation>
    <scope>NUCLEOTIDE SEQUENCE</scope>
    <source>
        <strain evidence="3">4100</strain>
    </source>
</reference>
<proteinExistence type="predicted"/>
<dbReference type="AlphaFoldDB" id="A0A921JIM6"/>
<evidence type="ECO:0000256" key="1">
    <source>
        <dbReference type="SAM" id="MobiDB-lite"/>
    </source>
</evidence>
<gene>
    <name evidence="3" type="ORF">K8V47_07735</name>
</gene>
<accession>A0A921JIM6</accession>
<reference evidence="3" key="2">
    <citation type="submission" date="2021-09" db="EMBL/GenBank/DDBJ databases">
        <authorList>
            <person name="Gilroy R."/>
        </authorList>
    </citation>
    <scope>NUCLEOTIDE SEQUENCE</scope>
    <source>
        <strain evidence="3">4100</strain>
    </source>
</reference>
<comment type="caution">
    <text evidence="3">The sequence shown here is derived from an EMBL/GenBank/DDBJ whole genome shotgun (WGS) entry which is preliminary data.</text>
</comment>
<evidence type="ECO:0000313" key="4">
    <source>
        <dbReference type="Proteomes" id="UP000711407"/>
    </source>
</evidence>
<evidence type="ECO:0000256" key="2">
    <source>
        <dbReference type="SAM" id="SignalP"/>
    </source>
</evidence>
<feature type="signal peptide" evidence="2">
    <location>
        <begin position="1"/>
        <end position="23"/>
    </location>
</feature>
<dbReference type="PROSITE" id="PS51257">
    <property type="entry name" value="PROKAR_LIPOPROTEIN"/>
    <property type="match status" value="1"/>
</dbReference>